<dbReference type="EMBL" id="BAAAJX010000014">
    <property type="protein sequence ID" value="GAA1494154.1"/>
    <property type="molecule type" value="Genomic_DNA"/>
</dbReference>
<organism evidence="1 2">
    <name type="scientific">Curtobacterium herbarum</name>
    <dbReference type="NCBI Taxonomy" id="150122"/>
    <lineage>
        <taxon>Bacteria</taxon>
        <taxon>Bacillati</taxon>
        <taxon>Actinomycetota</taxon>
        <taxon>Actinomycetes</taxon>
        <taxon>Micrococcales</taxon>
        <taxon>Microbacteriaceae</taxon>
        <taxon>Curtobacterium</taxon>
    </lineage>
</organism>
<sequence length="119" mass="12390">MGRSVSPDAEAVATVDDTVSVDAAVSIDDTAAHARWEAALADLETSLGDATTTPWSEPTGLGPVPRELVGRASRLLAAQRDRIAAVEDARRVTLEHLAALRAVDGTRTPQAAVYLDASA</sequence>
<evidence type="ECO:0000313" key="1">
    <source>
        <dbReference type="EMBL" id="GAA1494154.1"/>
    </source>
</evidence>
<keyword evidence="2" id="KW-1185">Reference proteome</keyword>
<protein>
    <submittedName>
        <fullName evidence="1">Uncharacterized protein</fullName>
    </submittedName>
</protein>
<comment type="caution">
    <text evidence="1">The sequence shown here is derived from an EMBL/GenBank/DDBJ whole genome shotgun (WGS) entry which is preliminary data.</text>
</comment>
<reference evidence="2" key="1">
    <citation type="journal article" date="2019" name="Int. J. Syst. Evol. Microbiol.">
        <title>The Global Catalogue of Microorganisms (GCM) 10K type strain sequencing project: providing services to taxonomists for standard genome sequencing and annotation.</title>
        <authorList>
            <consortium name="The Broad Institute Genomics Platform"/>
            <consortium name="The Broad Institute Genome Sequencing Center for Infectious Disease"/>
            <person name="Wu L."/>
            <person name="Ma J."/>
        </authorList>
    </citation>
    <scope>NUCLEOTIDE SEQUENCE [LARGE SCALE GENOMIC DNA]</scope>
    <source>
        <strain evidence="2">JCM 12140</strain>
    </source>
</reference>
<proteinExistence type="predicted"/>
<name>A0ABP4K6Z7_9MICO</name>
<dbReference type="Proteomes" id="UP001501742">
    <property type="component" value="Unassembled WGS sequence"/>
</dbReference>
<gene>
    <name evidence="1" type="ORF">GCM10009627_25000</name>
</gene>
<accession>A0ABP4K6Z7</accession>
<evidence type="ECO:0000313" key="2">
    <source>
        <dbReference type="Proteomes" id="UP001501742"/>
    </source>
</evidence>